<dbReference type="GO" id="GO:0030322">
    <property type="term" value="P:stabilization of membrane potential"/>
    <property type="evidence" value="ECO:0007669"/>
    <property type="project" value="TreeGrafter"/>
</dbReference>
<dbReference type="RefSeq" id="XP_066913661.1">
    <property type="nucleotide sequence ID" value="XM_067057560.1"/>
</dbReference>
<keyword evidence="3 8" id="KW-0812">Transmembrane</keyword>
<comment type="similarity">
    <text evidence="8">Belongs to the two pore domain potassium channel (TC 1.A.1.8) family.</text>
</comment>
<feature type="domain" description="Potassium channel" evidence="10">
    <location>
        <begin position="190"/>
        <end position="239"/>
    </location>
</feature>
<keyword evidence="4 9" id="KW-1133">Transmembrane helix</keyword>
<keyword evidence="2 8" id="KW-0813">Transport</keyword>
<dbReference type="SUPFAM" id="SSF81324">
    <property type="entry name" value="Voltage-gated potassium channels"/>
    <property type="match status" value="2"/>
</dbReference>
<dbReference type="OrthoDB" id="297496at2759"/>
<name>A0A7M5UVZ8_9CNID</name>
<dbReference type="PRINTS" id="PR01333">
    <property type="entry name" value="2POREKCHANEL"/>
</dbReference>
<keyword evidence="12" id="KW-1185">Reference proteome</keyword>
<evidence type="ECO:0000256" key="6">
    <source>
        <dbReference type="ARBA" id="ARBA00023136"/>
    </source>
</evidence>
<dbReference type="PANTHER" id="PTHR11003:SF345">
    <property type="entry name" value="TWIK FAMILY OF POTASSIUM CHANNELS PROTEIN 18"/>
    <property type="match status" value="1"/>
</dbReference>
<evidence type="ECO:0000256" key="5">
    <source>
        <dbReference type="ARBA" id="ARBA00023065"/>
    </source>
</evidence>
<evidence type="ECO:0000256" key="4">
    <source>
        <dbReference type="ARBA" id="ARBA00022989"/>
    </source>
</evidence>
<dbReference type="GO" id="GO:0005886">
    <property type="term" value="C:plasma membrane"/>
    <property type="evidence" value="ECO:0007669"/>
    <property type="project" value="TreeGrafter"/>
</dbReference>
<sequence length="424" mass="49026">MKLKCFWQVNYMKPELEQHQYRARKSIIEQQHEDKMIKITIGRKKKKEREEEANGHVNGTTAKRKSIASIEVISSEPSNEFADMALDRDTLKKELRKFTRSFLIYMILTVCDMVLGSLLFLYIEHCYEIVPPKYLPMEANYIKICSLLEKSKLLEMQNGSLVSNQSAEIKDIKAICDEMESFKQHVECSLNKETFSKWFEYTASIGFTVGYGHVVTRSTTGRIVTMFYIIPTIACTMVMYIHAANVIITIAKIAILDIETRWLKHSKVHYATAKVFGLQLTVTTLLVIGSALFYTYNNIREMTFIDALYFTITSLTTIGFGDFTLDFTKYLDQVHLFIVLCFLWFFGMGMVASLIAGLSELVSKYKFGSLAKIIKLKCCCEFKVERDPERDLEEQEGCDECRQNDEDTLEERYRKTTLTNQFAE</sequence>
<keyword evidence="5 8" id="KW-0406">Ion transport</keyword>
<evidence type="ECO:0000259" key="10">
    <source>
        <dbReference type="Pfam" id="PF07885"/>
    </source>
</evidence>
<dbReference type="Pfam" id="PF07885">
    <property type="entry name" value="Ion_trans_2"/>
    <property type="match status" value="2"/>
</dbReference>
<evidence type="ECO:0000256" key="7">
    <source>
        <dbReference type="ARBA" id="ARBA00023303"/>
    </source>
</evidence>
<evidence type="ECO:0000256" key="1">
    <source>
        <dbReference type="ARBA" id="ARBA00004141"/>
    </source>
</evidence>
<feature type="transmembrane region" description="Helical" evidence="9">
    <location>
        <begin position="102"/>
        <end position="123"/>
    </location>
</feature>
<dbReference type="PANTHER" id="PTHR11003">
    <property type="entry name" value="POTASSIUM CHANNEL, SUBFAMILY K"/>
    <property type="match status" value="1"/>
</dbReference>
<evidence type="ECO:0000313" key="11">
    <source>
        <dbReference type="EnsemblMetazoa" id="CLYHEMP006729.1"/>
    </source>
</evidence>
<protein>
    <recommendedName>
        <fullName evidence="10">Potassium channel domain-containing protein</fullName>
    </recommendedName>
</protein>
<dbReference type="InterPro" id="IPR003280">
    <property type="entry name" value="2pore_dom_K_chnl"/>
</dbReference>
<comment type="subcellular location">
    <subcellularLocation>
        <location evidence="1">Membrane</location>
        <topology evidence="1">Multi-pass membrane protein</topology>
    </subcellularLocation>
</comment>
<evidence type="ECO:0000256" key="8">
    <source>
        <dbReference type="RuleBase" id="RU003857"/>
    </source>
</evidence>
<proteinExistence type="inferred from homology"/>
<feature type="transmembrane region" description="Helical" evidence="9">
    <location>
        <begin position="275"/>
        <end position="295"/>
    </location>
</feature>
<feature type="transmembrane region" description="Helical" evidence="9">
    <location>
        <begin position="337"/>
        <end position="358"/>
    </location>
</feature>
<feature type="transmembrane region" description="Helical" evidence="9">
    <location>
        <begin position="227"/>
        <end position="255"/>
    </location>
</feature>
<evidence type="ECO:0000256" key="9">
    <source>
        <dbReference type="SAM" id="Phobius"/>
    </source>
</evidence>
<dbReference type="AlphaFoldDB" id="A0A7M5UVZ8"/>
<dbReference type="GeneID" id="136800948"/>
<dbReference type="GO" id="GO:0015271">
    <property type="term" value="F:outward rectifier potassium channel activity"/>
    <property type="evidence" value="ECO:0007669"/>
    <property type="project" value="TreeGrafter"/>
</dbReference>
<organism evidence="11 12">
    <name type="scientific">Clytia hemisphaerica</name>
    <dbReference type="NCBI Taxonomy" id="252671"/>
    <lineage>
        <taxon>Eukaryota</taxon>
        <taxon>Metazoa</taxon>
        <taxon>Cnidaria</taxon>
        <taxon>Hydrozoa</taxon>
        <taxon>Hydroidolina</taxon>
        <taxon>Leptothecata</taxon>
        <taxon>Obeliida</taxon>
        <taxon>Clytiidae</taxon>
        <taxon>Clytia</taxon>
    </lineage>
</organism>
<keyword evidence="6 9" id="KW-0472">Membrane</keyword>
<dbReference type="EnsemblMetazoa" id="CLYHEMT006729.1">
    <property type="protein sequence ID" value="CLYHEMP006729.1"/>
    <property type="gene ID" value="CLYHEMG006729"/>
</dbReference>
<dbReference type="GO" id="GO:0022841">
    <property type="term" value="F:potassium ion leak channel activity"/>
    <property type="evidence" value="ECO:0007669"/>
    <property type="project" value="TreeGrafter"/>
</dbReference>
<feature type="transmembrane region" description="Helical" evidence="9">
    <location>
        <begin position="198"/>
        <end position="215"/>
    </location>
</feature>
<reference evidence="11" key="1">
    <citation type="submission" date="2021-01" db="UniProtKB">
        <authorList>
            <consortium name="EnsemblMetazoa"/>
        </authorList>
    </citation>
    <scope>IDENTIFICATION</scope>
</reference>
<evidence type="ECO:0000313" key="12">
    <source>
        <dbReference type="Proteomes" id="UP000594262"/>
    </source>
</evidence>
<evidence type="ECO:0000256" key="3">
    <source>
        <dbReference type="ARBA" id="ARBA00022692"/>
    </source>
</evidence>
<keyword evidence="7 8" id="KW-0407">Ion channel</keyword>
<dbReference type="Gene3D" id="1.10.287.70">
    <property type="match status" value="1"/>
</dbReference>
<dbReference type="InterPro" id="IPR013099">
    <property type="entry name" value="K_chnl_dom"/>
</dbReference>
<feature type="domain" description="Potassium channel" evidence="10">
    <location>
        <begin position="282"/>
        <end position="362"/>
    </location>
</feature>
<feature type="transmembrane region" description="Helical" evidence="9">
    <location>
        <begin position="307"/>
        <end position="325"/>
    </location>
</feature>
<accession>A0A7M5UVZ8</accession>
<evidence type="ECO:0000256" key="2">
    <source>
        <dbReference type="ARBA" id="ARBA00022448"/>
    </source>
</evidence>
<dbReference type="Proteomes" id="UP000594262">
    <property type="component" value="Unplaced"/>
</dbReference>